<keyword evidence="1" id="KW-1133">Transmembrane helix</keyword>
<name>A0A7W7RD18_9ACTN</name>
<proteinExistence type="predicted"/>
<gene>
    <name evidence="2" type="ORF">F4561_000554</name>
</gene>
<accession>A0A7W7RD18</accession>
<keyword evidence="1" id="KW-0812">Transmembrane</keyword>
<dbReference type="EMBL" id="JACHJT010000001">
    <property type="protein sequence ID" value="MBB4929734.1"/>
    <property type="molecule type" value="Genomic_DNA"/>
</dbReference>
<dbReference type="AlphaFoldDB" id="A0A7W7RD18"/>
<evidence type="ECO:0000313" key="3">
    <source>
        <dbReference type="Proteomes" id="UP000523007"/>
    </source>
</evidence>
<evidence type="ECO:0000313" key="2">
    <source>
        <dbReference type="EMBL" id="MBB4929734.1"/>
    </source>
</evidence>
<keyword evidence="1" id="KW-0472">Membrane</keyword>
<reference evidence="2 3" key="1">
    <citation type="submission" date="2020-08" db="EMBL/GenBank/DDBJ databases">
        <title>Sequencing the genomes of 1000 actinobacteria strains.</title>
        <authorList>
            <person name="Klenk H.-P."/>
        </authorList>
    </citation>
    <scope>NUCLEOTIDE SEQUENCE [LARGE SCALE GENOMIC DNA]</scope>
    <source>
        <strain evidence="2 3">DSM 102030</strain>
    </source>
</reference>
<evidence type="ECO:0000256" key="1">
    <source>
        <dbReference type="SAM" id="Phobius"/>
    </source>
</evidence>
<sequence>MPGLLCGILFVLGLAPDPFGAQPMVYVLGVLFGLILALVLAGCTALFLWCGTRAVHHLFAWVAPLCCSGLLVASATTG</sequence>
<protein>
    <submittedName>
        <fullName evidence="2">Fumarate reductase subunit D</fullName>
    </submittedName>
</protein>
<dbReference type="RefSeq" id="WP_184574435.1">
    <property type="nucleotide sequence ID" value="NZ_JACHJT010000001.1"/>
</dbReference>
<keyword evidence="3" id="KW-1185">Reference proteome</keyword>
<dbReference type="Proteomes" id="UP000523007">
    <property type="component" value="Unassembled WGS sequence"/>
</dbReference>
<feature type="transmembrane region" description="Helical" evidence="1">
    <location>
        <begin position="31"/>
        <end position="51"/>
    </location>
</feature>
<feature type="transmembrane region" description="Helical" evidence="1">
    <location>
        <begin position="58"/>
        <end position="76"/>
    </location>
</feature>
<comment type="caution">
    <text evidence="2">The sequence shown here is derived from an EMBL/GenBank/DDBJ whole genome shotgun (WGS) entry which is preliminary data.</text>
</comment>
<organism evidence="2 3">
    <name type="scientific">Lipingzhangella halophila</name>
    <dbReference type="NCBI Taxonomy" id="1783352"/>
    <lineage>
        <taxon>Bacteria</taxon>
        <taxon>Bacillati</taxon>
        <taxon>Actinomycetota</taxon>
        <taxon>Actinomycetes</taxon>
        <taxon>Streptosporangiales</taxon>
        <taxon>Nocardiopsidaceae</taxon>
        <taxon>Lipingzhangella</taxon>
    </lineage>
</organism>